<dbReference type="AlphaFoldDB" id="A0A8H3IPC7"/>
<keyword evidence="3" id="KW-1185">Reference proteome</keyword>
<organism evidence="2 3">
    <name type="scientific">Gomphillus americanus</name>
    <dbReference type="NCBI Taxonomy" id="1940652"/>
    <lineage>
        <taxon>Eukaryota</taxon>
        <taxon>Fungi</taxon>
        <taxon>Dikarya</taxon>
        <taxon>Ascomycota</taxon>
        <taxon>Pezizomycotina</taxon>
        <taxon>Lecanoromycetes</taxon>
        <taxon>OSLEUM clade</taxon>
        <taxon>Ostropomycetidae</taxon>
        <taxon>Ostropales</taxon>
        <taxon>Graphidaceae</taxon>
        <taxon>Gomphilloideae</taxon>
        <taxon>Gomphillus</taxon>
    </lineage>
</organism>
<accession>A0A8H3IPC7</accession>
<comment type="caution">
    <text evidence="2">The sequence shown here is derived from an EMBL/GenBank/DDBJ whole genome shotgun (WGS) entry which is preliminary data.</text>
</comment>
<feature type="compositionally biased region" description="Polar residues" evidence="1">
    <location>
        <begin position="214"/>
        <end position="230"/>
    </location>
</feature>
<name>A0A8H3IPC7_9LECA</name>
<feature type="region of interest" description="Disordered" evidence="1">
    <location>
        <begin position="39"/>
        <end position="120"/>
    </location>
</feature>
<evidence type="ECO:0000313" key="2">
    <source>
        <dbReference type="EMBL" id="CAF9921039.1"/>
    </source>
</evidence>
<feature type="compositionally biased region" description="Polar residues" evidence="1">
    <location>
        <begin position="144"/>
        <end position="153"/>
    </location>
</feature>
<reference evidence="2" key="1">
    <citation type="submission" date="2021-03" db="EMBL/GenBank/DDBJ databases">
        <authorList>
            <person name="Tagirdzhanova G."/>
        </authorList>
    </citation>
    <scope>NUCLEOTIDE SEQUENCE</scope>
</reference>
<feature type="compositionally biased region" description="Low complexity" evidence="1">
    <location>
        <begin position="244"/>
        <end position="255"/>
    </location>
</feature>
<sequence>MGVVYTHNQVLASSQDLSLGIKTQAWSTRGSLRIRNADNAPFRLLPRGNRGSNDPPVQLQRQGSNGGNRPTTENPRSPSIATQQERSPFQPMSNALHRNDNFRRVVPQRPPTRNRDDGHIRQFSAQQGASGSFRPLTNALSAFSPIQQSSAQNSRRRPLTRPEAGSGQAAPDILTLPDAPQTPVPSRATSILNSDCAISDPNSWADSWRRRSGESPSAGTAPQGQSQGPRLSSEFRMRLAQYDGTSSSFSSSISSERSEGSGG</sequence>
<feature type="compositionally biased region" description="Polar residues" evidence="1">
    <location>
        <begin position="59"/>
        <end position="93"/>
    </location>
</feature>
<gene>
    <name evidence="2" type="ORF">GOMPHAMPRED_002210</name>
</gene>
<evidence type="ECO:0000313" key="3">
    <source>
        <dbReference type="Proteomes" id="UP000664169"/>
    </source>
</evidence>
<dbReference type="EMBL" id="CAJPDQ010000016">
    <property type="protein sequence ID" value="CAF9921039.1"/>
    <property type="molecule type" value="Genomic_DNA"/>
</dbReference>
<evidence type="ECO:0000256" key="1">
    <source>
        <dbReference type="SAM" id="MobiDB-lite"/>
    </source>
</evidence>
<dbReference type="Proteomes" id="UP000664169">
    <property type="component" value="Unassembled WGS sequence"/>
</dbReference>
<protein>
    <submittedName>
        <fullName evidence="2">Uncharacterized protein</fullName>
    </submittedName>
</protein>
<feature type="region of interest" description="Disordered" evidence="1">
    <location>
        <begin position="144"/>
        <end position="263"/>
    </location>
</feature>
<proteinExistence type="predicted"/>